<comment type="caution">
    <text evidence="1">The sequence shown here is derived from an EMBL/GenBank/DDBJ whole genome shotgun (WGS) entry which is preliminary data.</text>
</comment>
<dbReference type="EMBL" id="LAZR01000153">
    <property type="protein sequence ID" value="KKN85968.1"/>
    <property type="molecule type" value="Genomic_DNA"/>
</dbReference>
<accession>A0A0F9X395</accession>
<proteinExistence type="predicted"/>
<name>A0A0F9X395_9ZZZZ</name>
<sequence length="106" mass="12038">MTEREPNLRPGGLPLIEVGDRWLIRLRGATKLLPCKVLDKRARGYWRVALEDGLGRVEVPATYFVDQLPPVDPTPVERDIMVELVRLRREVARLALAVSAMQPPEE</sequence>
<reference evidence="1" key="1">
    <citation type="journal article" date="2015" name="Nature">
        <title>Complex archaea that bridge the gap between prokaryotes and eukaryotes.</title>
        <authorList>
            <person name="Spang A."/>
            <person name="Saw J.H."/>
            <person name="Jorgensen S.L."/>
            <person name="Zaremba-Niedzwiedzka K."/>
            <person name="Martijn J."/>
            <person name="Lind A.E."/>
            <person name="van Eijk R."/>
            <person name="Schleper C."/>
            <person name="Guy L."/>
            <person name="Ettema T.J."/>
        </authorList>
    </citation>
    <scope>NUCLEOTIDE SEQUENCE</scope>
</reference>
<organism evidence="1">
    <name type="scientific">marine sediment metagenome</name>
    <dbReference type="NCBI Taxonomy" id="412755"/>
    <lineage>
        <taxon>unclassified sequences</taxon>
        <taxon>metagenomes</taxon>
        <taxon>ecological metagenomes</taxon>
    </lineage>
</organism>
<dbReference type="AlphaFoldDB" id="A0A0F9X395"/>
<evidence type="ECO:0000313" key="1">
    <source>
        <dbReference type="EMBL" id="KKN85968.1"/>
    </source>
</evidence>
<gene>
    <name evidence="1" type="ORF">LCGC14_0273800</name>
</gene>
<protein>
    <submittedName>
        <fullName evidence="1">Uncharacterized protein</fullName>
    </submittedName>
</protein>